<name>A0ABW8ALV3_9ACTN</name>
<dbReference type="RefSeq" id="WP_398277716.1">
    <property type="nucleotide sequence ID" value="NZ_JBITLV010000002.1"/>
</dbReference>
<accession>A0ABW8ALV3</accession>
<dbReference type="SMART" id="SM00829">
    <property type="entry name" value="PKS_ER"/>
    <property type="match status" value="1"/>
</dbReference>
<reference evidence="3 4" key="1">
    <citation type="submission" date="2024-10" db="EMBL/GenBank/DDBJ databases">
        <title>The Natural Products Discovery Center: Release of the First 8490 Sequenced Strains for Exploring Actinobacteria Biosynthetic Diversity.</title>
        <authorList>
            <person name="Kalkreuter E."/>
            <person name="Kautsar S.A."/>
            <person name="Yang D."/>
            <person name="Bader C.D."/>
            <person name="Teijaro C.N."/>
            <person name="Fluegel L."/>
            <person name="Davis C.M."/>
            <person name="Simpson J.R."/>
            <person name="Lauterbach L."/>
            <person name="Steele A.D."/>
            <person name="Gui C."/>
            <person name="Meng S."/>
            <person name="Li G."/>
            <person name="Viehrig K."/>
            <person name="Ye F."/>
            <person name="Su P."/>
            <person name="Kiefer A.F."/>
            <person name="Nichols A."/>
            <person name="Cepeda A.J."/>
            <person name="Yan W."/>
            <person name="Fan B."/>
            <person name="Jiang Y."/>
            <person name="Adhikari A."/>
            <person name="Zheng C.-J."/>
            <person name="Schuster L."/>
            <person name="Cowan T.M."/>
            <person name="Smanski M.J."/>
            <person name="Chevrette M.G."/>
            <person name="De Carvalho L.P.S."/>
            <person name="Shen B."/>
        </authorList>
    </citation>
    <scope>NUCLEOTIDE SEQUENCE [LARGE SCALE GENOMIC DNA]</scope>
    <source>
        <strain evidence="3 4">NPDC049639</strain>
    </source>
</reference>
<dbReference type="Gene3D" id="3.40.50.720">
    <property type="entry name" value="NAD(P)-binding Rossmann-like Domain"/>
    <property type="match status" value="1"/>
</dbReference>
<feature type="domain" description="Enoyl reductase (ER)" evidence="2">
    <location>
        <begin position="11"/>
        <end position="315"/>
    </location>
</feature>
<dbReference type="PANTHER" id="PTHR44154:SF1">
    <property type="entry name" value="QUINONE OXIDOREDUCTASE"/>
    <property type="match status" value="1"/>
</dbReference>
<dbReference type="Pfam" id="PF08240">
    <property type="entry name" value="ADH_N"/>
    <property type="match status" value="1"/>
</dbReference>
<dbReference type="SUPFAM" id="SSF50129">
    <property type="entry name" value="GroES-like"/>
    <property type="match status" value="1"/>
</dbReference>
<dbReference type="SUPFAM" id="SSF51735">
    <property type="entry name" value="NAD(P)-binding Rossmann-fold domains"/>
    <property type="match status" value="1"/>
</dbReference>
<keyword evidence="1" id="KW-0521">NADP</keyword>
<gene>
    <name evidence="3" type="ORF">ACIB24_07840</name>
</gene>
<evidence type="ECO:0000259" key="2">
    <source>
        <dbReference type="SMART" id="SM00829"/>
    </source>
</evidence>
<dbReference type="Pfam" id="PF13602">
    <property type="entry name" value="ADH_zinc_N_2"/>
    <property type="match status" value="1"/>
</dbReference>
<dbReference type="InterPro" id="IPR051603">
    <property type="entry name" value="Zinc-ADH_QOR/CCCR"/>
</dbReference>
<evidence type="ECO:0000256" key="1">
    <source>
        <dbReference type="ARBA" id="ARBA00022857"/>
    </source>
</evidence>
<proteinExistence type="predicted"/>
<dbReference type="InterPro" id="IPR013154">
    <property type="entry name" value="ADH-like_N"/>
</dbReference>
<dbReference type="InterPro" id="IPR011032">
    <property type="entry name" value="GroES-like_sf"/>
</dbReference>
<sequence length="317" mass="33031">MPRAVVFDEIGAPDVLYLIDEPLPEPAAGEVRVRIEAFGVNPVEQMMRSGAYPAPFPLPRARIGLEGTGRIDALGADVVGLAVGDPVIIAAVPQMHVNGVYAEYTTVPAASVIPRPAELDAVGAAAFWTAHATAYGALVESAGLRPGDRLLINSGSSAVGLAALGIARQLGVTAIAVTRHSAKREALLAAGAESVVATDRDELPVGTVDLVLDTVRGPGLARLAAAARMGGTLISVGWSDPRPPTYPSGLVTMMNYMGLRHTTNPDVLRRIAAFLGAGLRCGTLQPTVDRVFALDEVVAAHEYLEKGQHFGKIVVTV</sequence>
<evidence type="ECO:0000313" key="4">
    <source>
        <dbReference type="Proteomes" id="UP001612915"/>
    </source>
</evidence>
<dbReference type="InterPro" id="IPR020843">
    <property type="entry name" value="ER"/>
</dbReference>
<comment type="caution">
    <text evidence="3">The sequence shown here is derived from an EMBL/GenBank/DDBJ whole genome shotgun (WGS) entry which is preliminary data.</text>
</comment>
<dbReference type="PANTHER" id="PTHR44154">
    <property type="entry name" value="QUINONE OXIDOREDUCTASE"/>
    <property type="match status" value="1"/>
</dbReference>
<organism evidence="3 4">
    <name type="scientific">Spongisporangium articulatum</name>
    <dbReference type="NCBI Taxonomy" id="3362603"/>
    <lineage>
        <taxon>Bacteria</taxon>
        <taxon>Bacillati</taxon>
        <taxon>Actinomycetota</taxon>
        <taxon>Actinomycetes</taxon>
        <taxon>Kineosporiales</taxon>
        <taxon>Kineosporiaceae</taxon>
        <taxon>Spongisporangium</taxon>
    </lineage>
</organism>
<dbReference type="CDD" id="cd08268">
    <property type="entry name" value="MDR2"/>
    <property type="match status" value="1"/>
</dbReference>
<evidence type="ECO:0000313" key="3">
    <source>
        <dbReference type="EMBL" id="MFI7586972.1"/>
    </source>
</evidence>
<keyword evidence="4" id="KW-1185">Reference proteome</keyword>
<dbReference type="InterPro" id="IPR036291">
    <property type="entry name" value="NAD(P)-bd_dom_sf"/>
</dbReference>
<dbReference type="Proteomes" id="UP001612915">
    <property type="component" value="Unassembled WGS sequence"/>
</dbReference>
<protein>
    <submittedName>
        <fullName evidence="3">Zinc-dependent alcohol dehydrogenase family protein</fullName>
    </submittedName>
</protein>
<dbReference type="EMBL" id="JBITLV010000002">
    <property type="protein sequence ID" value="MFI7586972.1"/>
    <property type="molecule type" value="Genomic_DNA"/>
</dbReference>
<dbReference type="Gene3D" id="3.90.180.10">
    <property type="entry name" value="Medium-chain alcohol dehydrogenases, catalytic domain"/>
    <property type="match status" value="1"/>
</dbReference>